<dbReference type="InterPro" id="IPR054696">
    <property type="entry name" value="GTP-eEF1A_C"/>
</dbReference>
<sequence length="412" mass="47511">MIQSPELQIKNKINVLIFGLCDSGKTELLKALKNENQKLNENVYDEDLDSEEDEEEAMDKFEGDQYSSQVTRCQYNSDQCNIYFEESKNYYGHDFLSKAPNFEVLMFLFNAQIGIFENQLDNNFHFNLEAIRLLKQNYKIIFVITNMNSCNWSKERFEYIQNKLQSLIVDLQFTVIPIDSKSFTNIINKDCQWYEGNSLIGEISTMKINNFQNILRIRVLNISKVRNSTYECKVLSGQLNQIQIPLHFYSIMQKTAVQVIGIMDLINNIQYNIAQNDLIQIVMNLNTKLQIGDILSLPHQAPCFLSKEILAEIQLETQKQSLIITGGFSGLLNFNGIQTLFEITNVEYINIDGKKQTQEFLKSKQSGGVKLKLAEPFCLEKYNVFFELGHFLILTNDQQTIGSGNVLKVKPL</sequence>
<comment type="caution">
    <text evidence="4">The sequence shown here is derived from an EMBL/GenBank/DDBJ whole genome shotgun (WGS) entry which is preliminary data.</text>
</comment>
<evidence type="ECO:0000313" key="5">
    <source>
        <dbReference type="Proteomes" id="UP000689195"/>
    </source>
</evidence>
<evidence type="ECO:0000259" key="3">
    <source>
        <dbReference type="Pfam" id="PF22594"/>
    </source>
</evidence>
<dbReference type="AlphaFoldDB" id="A0A8S1SKT7"/>
<dbReference type="Proteomes" id="UP000689195">
    <property type="component" value="Unassembled WGS sequence"/>
</dbReference>
<keyword evidence="1" id="KW-0547">Nucleotide-binding</keyword>
<dbReference type="PANTHER" id="PTHR23115">
    <property type="entry name" value="TRANSLATION FACTOR"/>
    <property type="match status" value="1"/>
</dbReference>
<evidence type="ECO:0000256" key="2">
    <source>
        <dbReference type="ARBA" id="ARBA00023134"/>
    </source>
</evidence>
<dbReference type="OrthoDB" id="307788at2759"/>
<dbReference type="EMBL" id="CAJJDO010000008">
    <property type="protein sequence ID" value="CAD8140046.1"/>
    <property type="molecule type" value="Genomic_DNA"/>
</dbReference>
<accession>A0A8S1SKT7</accession>
<name>A0A8S1SKT7_9CILI</name>
<dbReference type="InterPro" id="IPR050100">
    <property type="entry name" value="TRAFAC_GTPase_members"/>
</dbReference>
<keyword evidence="2" id="KW-0342">GTP-binding</keyword>
<proteinExistence type="predicted"/>
<evidence type="ECO:0000256" key="1">
    <source>
        <dbReference type="ARBA" id="ARBA00022741"/>
    </source>
</evidence>
<keyword evidence="5" id="KW-1185">Reference proteome</keyword>
<protein>
    <recommendedName>
        <fullName evidence="3">GTP-eEF1A C-terminal domain-containing protein</fullName>
    </recommendedName>
</protein>
<reference evidence="4" key="1">
    <citation type="submission" date="2021-01" db="EMBL/GenBank/DDBJ databases">
        <authorList>
            <consortium name="Genoscope - CEA"/>
            <person name="William W."/>
        </authorList>
    </citation>
    <scope>NUCLEOTIDE SEQUENCE</scope>
</reference>
<dbReference type="GO" id="GO:0005525">
    <property type="term" value="F:GTP binding"/>
    <property type="evidence" value="ECO:0007669"/>
    <property type="project" value="UniProtKB-KW"/>
</dbReference>
<evidence type="ECO:0000313" key="4">
    <source>
        <dbReference type="EMBL" id="CAD8140046.1"/>
    </source>
</evidence>
<organism evidence="4 5">
    <name type="scientific">Paramecium pentaurelia</name>
    <dbReference type="NCBI Taxonomy" id="43138"/>
    <lineage>
        <taxon>Eukaryota</taxon>
        <taxon>Sar</taxon>
        <taxon>Alveolata</taxon>
        <taxon>Ciliophora</taxon>
        <taxon>Intramacronucleata</taxon>
        <taxon>Oligohymenophorea</taxon>
        <taxon>Peniculida</taxon>
        <taxon>Parameciidae</taxon>
        <taxon>Paramecium</taxon>
    </lineage>
</organism>
<gene>
    <name evidence="4" type="ORF">PPENT_87.1.T0080425</name>
</gene>
<dbReference type="Pfam" id="PF22594">
    <property type="entry name" value="GTP-eEF1A_C"/>
    <property type="match status" value="1"/>
</dbReference>
<feature type="domain" description="GTP-eEF1A C-terminal" evidence="3">
    <location>
        <begin position="323"/>
        <end position="406"/>
    </location>
</feature>